<dbReference type="OMA" id="YENIFDF"/>
<evidence type="ECO:0000313" key="1">
    <source>
        <dbReference type="EnsemblPlants" id="Bo1g101940.1"/>
    </source>
</evidence>
<accession>A0A0D3AB81</accession>
<dbReference type="Gramene" id="Bo1g101940.1">
    <property type="protein sequence ID" value="Bo1g101940.1"/>
    <property type="gene ID" value="Bo1g101940"/>
</dbReference>
<reference evidence="1 2" key="1">
    <citation type="journal article" date="2014" name="Genome Biol.">
        <title>Transcriptome and methylome profiling reveals relics of genome dominance in the mesopolyploid Brassica oleracea.</title>
        <authorList>
            <person name="Parkin I.A."/>
            <person name="Koh C."/>
            <person name="Tang H."/>
            <person name="Robinson S.J."/>
            <person name="Kagale S."/>
            <person name="Clarke W.E."/>
            <person name="Town C.D."/>
            <person name="Nixon J."/>
            <person name="Krishnakumar V."/>
            <person name="Bidwell S.L."/>
            <person name="Denoeud F."/>
            <person name="Belcram H."/>
            <person name="Links M.G."/>
            <person name="Just J."/>
            <person name="Clarke C."/>
            <person name="Bender T."/>
            <person name="Huebert T."/>
            <person name="Mason A.S."/>
            <person name="Pires J.C."/>
            <person name="Barker G."/>
            <person name="Moore J."/>
            <person name="Walley P.G."/>
            <person name="Manoli S."/>
            <person name="Batley J."/>
            <person name="Edwards D."/>
            <person name="Nelson M.N."/>
            <person name="Wang X."/>
            <person name="Paterson A.H."/>
            <person name="King G."/>
            <person name="Bancroft I."/>
            <person name="Chalhoub B."/>
            <person name="Sharpe A.G."/>
        </authorList>
    </citation>
    <scope>NUCLEOTIDE SEQUENCE</scope>
    <source>
        <strain evidence="1 2">cv. TO1000</strain>
    </source>
</reference>
<proteinExistence type="predicted"/>
<name>A0A0D3AB81_BRAOL</name>
<sequence>MDIDVSIAQLKGLVSYFQKYRDSGFEKANSEAKILAESMEIEAVFPKQGKRVIKRKIKYGESSENVEGSVTLSPEEKFRVDYFIQRRLSISRSMKKIFGFLFDLKKLQSASDDSLMVSCANLGDHSDIVGTDLFAELKIIREALPERVKKPTEVLDFLQSVQSKFMDCLSNIVDHPCFGCIYWEEFFEVEVNKILSSFDYVTRKIE</sequence>
<dbReference type="Proteomes" id="UP000032141">
    <property type="component" value="Chromosome C1"/>
</dbReference>
<dbReference type="HOGENOM" id="CLU_1333579_0_0_1"/>
<dbReference type="AlphaFoldDB" id="A0A0D3AB81"/>
<protein>
    <submittedName>
        <fullName evidence="1">Uncharacterized protein</fullName>
    </submittedName>
</protein>
<reference evidence="1" key="2">
    <citation type="submission" date="2015-03" db="UniProtKB">
        <authorList>
            <consortium name="EnsemblPlants"/>
        </authorList>
    </citation>
    <scope>IDENTIFICATION</scope>
</reference>
<evidence type="ECO:0000313" key="2">
    <source>
        <dbReference type="Proteomes" id="UP000032141"/>
    </source>
</evidence>
<organism evidence="1 2">
    <name type="scientific">Brassica oleracea var. oleracea</name>
    <dbReference type="NCBI Taxonomy" id="109376"/>
    <lineage>
        <taxon>Eukaryota</taxon>
        <taxon>Viridiplantae</taxon>
        <taxon>Streptophyta</taxon>
        <taxon>Embryophyta</taxon>
        <taxon>Tracheophyta</taxon>
        <taxon>Spermatophyta</taxon>
        <taxon>Magnoliopsida</taxon>
        <taxon>eudicotyledons</taxon>
        <taxon>Gunneridae</taxon>
        <taxon>Pentapetalae</taxon>
        <taxon>rosids</taxon>
        <taxon>malvids</taxon>
        <taxon>Brassicales</taxon>
        <taxon>Brassicaceae</taxon>
        <taxon>Brassiceae</taxon>
        <taxon>Brassica</taxon>
    </lineage>
</organism>
<dbReference type="EnsemblPlants" id="Bo1g101940.1">
    <property type="protein sequence ID" value="Bo1g101940.1"/>
    <property type="gene ID" value="Bo1g101940"/>
</dbReference>
<dbReference type="STRING" id="109376.A0A0D3AB81"/>
<keyword evidence="2" id="KW-1185">Reference proteome</keyword>